<dbReference type="GO" id="GO:0004065">
    <property type="term" value="F:arylsulfatase activity"/>
    <property type="evidence" value="ECO:0007669"/>
    <property type="project" value="TreeGrafter"/>
</dbReference>
<dbReference type="Gene3D" id="3.30.1120.10">
    <property type="match status" value="1"/>
</dbReference>
<dbReference type="InterPro" id="IPR024607">
    <property type="entry name" value="Sulfatase_CS"/>
</dbReference>
<dbReference type="Gene3D" id="3.40.720.10">
    <property type="entry name" value="Alkaline Phosphatase, subunit A"/>
    <property type="match status" value="1"/>
</dbReference>
<dbReference type="InterPro" id="IPR017850">
    <property type="entry name" value="Alkaline_phosphatase_core_sf"/>
</dbReference>
<dbReference type="PROSITE" id="PS00149">
    <property type="entry name" value="SULFATASE_2"/>
    <property type="match status" value="1"/>
</dbReference>
<dbReference type="CDD" id="cd16026">
    <property type="entry name" value="GALNS_like"/>
    <property type="match status" value="1"/>
</dbReference>
<dbReference type="Pfam" id="PF14707">
    <property type="entry name" value="Sulfatase_C"/>
    <property type="match status" value="1"/>
</dbReference>
<protein>
    <submittedName>
        <fullName evidence="6">Arylsulfatase</fullName>
    </submittedName>
</protein>
<sequence length="485" mass="54020">MLMREHPLTRRDLLKRCIRMGAGATFASLAADILWARLARAIEEAAPPEQNLPPLEHTLPNIVIINADDLGYGDLACYGSTAINTPNIDKLAQEGIRFTDFYACSPVCSPSRYGLLTGRYPARIDLNLALMPTNQPFKVTLAEAFYHTLGKIDLLDLGSAGKARGVPKEDITLAEALKQKGYNTGIIGKWHLGDTPEYHPNAHGFDYFYGVPYSNDMIPFPLYRNEEVIEQEIADQGTLTKRYTEEALAFIEQSKDAPFFLYLAHTFPHIPLHASQDFAGKSRGGLYGDTVEEVDWSVGQLMEKLAASGSDNNTLVVFTSDNGPWYEGSPGGLRGGKGMTFEGGFRVPFIARWPQMIPAGSVCREAAVNIDMVPTCLAIVGTEPPPDRVIDGKNILPLLTGSGKTPHDIIYFYNCEKVEAIRAGNWKYHRRRNVYVWPSSLQKKGPWLFDLESDPGERYDVSGKYPDVAAKLERMIVEWEQQIKR</sequence>
<evidence type="ECO:0000259" key="5">
    <source>
        <dbReference type="Pfam" id="PF00884"/>
    </source>
</evidence>
<evidence type="ECO:0000313" key="6">
    <source>
        <dbReference type="EMBL" id="RJP67386.1"/>
    </source>
</evidence>
<dbReference type="InterPro" id="IPR050738">
    <property type="entry name" value="Sulfatase"/>
</dbReference>
<dbReference type="PROSITE" id="PS00523">
    <property type="entry name" value="SULFATASE_1"/>
    <property type="match status" value="1"/>
</dbReference>
<reference evidence="6 7" key="1">
    <citation type="journal article" date="2017" name="ISME J.">
        <title>Energy and carbon metabolisms in a deep terrestrial subsurface fluid microbial community.</title>
        <authorList>
            <person name="Momper L."/>
            <person name="Jungbluth S.P."/>
            <person name="Lee M.D."/>
            <person name="Amend J.P."/>
        </authorList>
    </citation>
    <scope>NUCLEOTIDE SEQUENCE [LARGE SCALE GENOMIC DNA]</scope>
    <source>
        <strain evidence="6">SURF_17</strain>
    </source>
</reference>
<dbReference type="InterPro" id="IPR006311">
    <property type="entry name" value="TAT_signal"/>
</dbReference>
<comment type="caution">
    <text evidence="6">The sequence shown here is derived from an EMBL/GenBank/DDBJ whole genome shotgun (WGS) entry which is preliminary data.</text>
</comment>
<dbReference type="InterPro" id="IPR000917">
    <property type="entry name" value="Sulfatase_N"/>
</dbReference>
<evidence type="ECO:0000256" key="2">
    <source>
        <dbReference type="ARBA" id="ARBA00022723"/>
    </source>
</evidence>
<dbReference type="Pfam" id="PF00884">
    <property type="entry name" value="Sulfatase"/>
    <property type="match status" value="1"/>
</dbReference>
<organism evidence="6 7">
    <name type="scientific">Candidatus Abyssobacteria bacterium SURF_17</name>
    <dbReference type="NCBI Taxonomy" id="2093361"/>
    <lineage>
        <taxon>Bacteria</taxon>
        <taxon>Pseudomonadati</taxon>
        <taxon>Candidatus Hydrogenedentota</taxon>
        <taxon>Candidatus Abyssobacteria</taxon>
    </lineage>
</organism>
<keyword evidence="3" id="KW-0378">Hydrolase</keyword>
<comment type="similarity">
    <text evidence="1">Belongs to the sulfatase family.</text>
</comment>
<dbReference type="AlphaFoldDB" id="A0A419ETS7"/>
<gene>
    <name evidence="6" type="ORF">C4532_14560</name>
</gene>
<dbReference type="PROSITE" id="PS51318">
    <property type="entry name" value="TAT"/>
    <property type="match status" value="1"/>
</dbReference>
<name>A0A419ETS7_9BACT</name>
<proteinExistence type="inferred from homology"/>
<dbReference type="PANTHER" id="PTHR42693:SF33">
    <property type="entry name" value="ARYLSULFATASE"/>
    <property type="match status" value="1"/>
</dbReference>
<dbReference type="GO" id="GO:0046872">
    <property type="term" value="F:metal ion binding"/>
    <property type="evidence" value="ECO:0007669"/>
    <property type="project" value="UniProtKB-KW"/>
</dbReference>
<evidence type="ECO:0000256" key="3">
    <source>
        <dbReference type="ARBA" id="ARBA00022801"/>
    </source>
</evidence>
<keyword evidence="4" id="KW-0106">Calcium</keyword>
<evidence type="ECO:0000256" key="1">
    <source>
        <dbReference type="ARBA" id="ARBA00008779"/>
    </source>
</evidence>
<dbReference type="PANTHER" id="PTHR42693">
    <property type="entry name" value="ARYLSULFATASE FAMILY MEMBER"/>
    <property type="match status" value="1"/>
</dbReference>
<evidence type="ECO:0000256" key="4">
    <source>
        <dbReference type="ARBA" id="ARBA00022837"/>
    </source>
</evidence>
<feature type="domain" description="Sulfatase N-terminal" evidence="5">
    <location>
        <begin position="60"/>
        <end position="381"/>
    </location>
</feature>
<accession>A0A419ETS7</accession>
<dbReference type="EMBL" id="QZKI01000104">
    <property type="protein sequence ID" value="RJP67386.1"/>
    <property type="molecule type" value="Genomic_DNA"/>
</dbReference>
<evidence type="ECO:0000313" key="7">
    <source>
        <dbReference type="Proteomes" id="UP000285961"/>
    </source>
</evidence>
<dbReference type="SUPFAM" id="SSF53649">
    <property type="entry name" value="Alkaline phosphatase-like"/>
    <property type="match status" value="1"/>
</dbReference>
<keyword evidence="2" id="KW-0479">Metal-binding</keyword>
<dbReference type="Proteomes" id="UP000285961">
    <property type="component" value="Unassembled WGS sequence"/>
</dbReference>